<comment type="caution">
    <text evidence="1">The sequence shown here is derived from an EMBL/GenBank/DDBJ whole genome shotgun (WGS) entry which is preliminary data.</text>
</comment>
<sequence length="305" mass="36182">MGFKTLEKINQELINNSKKYHGVSKSDIRYQECLTILHVLGKYSGCIPEHSGQIILQMFKFSNDSIRYHLLLNYVLKIIKSDEFCLNEIDENNDDAFERRVDKLQDIIEFINHIQKSFKLLSINDMPKSVKVNQSLINDPWIKIYNMCQTDEERNRLIQESYLELRIALSLAKLRKNFLYKITSEDNERTHQISYLEKRFKDNLGLVYFQNINYDDSKVLNRYKNISSDFILDKIIIDGYLQYGIFKEEKYGSCDVLIQHVIKDLNDSYNIITDKYFEKNKIDIHSLESIKTLLYSLSYIKDDTE</sequence>
<reference evidence="1" key="1">
    <citation type="submission" date="2021-06" db="EMBL/GenBank/DDBJ databases">
        <authorList>
            <person name="Kallberg Y."/>
            <person name="Tangrot J."/>
            <person name="Rosling A."/>
        </authorList>
    </citation>
    <scope>NUCLEOTIDE SEQUENCE</scope>
    <source>
        <strain evidence="1">FL966</strain>
    </source>
</reference>
<evidence type="ECO:0000313" key="2">
    <source>
        <dbReference type="Proteomes" id="UP000789759"/>
    </source>
</evidence>
<protein>
    <submittedName>
        <fullName evidence="1">340_t:CDS:1</fullName>
    </submittedName>
</protein>
<dbReference type="EMBL" id="CAJVQA010034943">
    <property type="protein sequence ID" value="CAG8806459.1"/>
    <property type="molecule type" value="Genomic_DNA"/>
</dbReference>
<organism evidence="1 2">
    <name type="scientific">Cetraspora pellucida</name>
    <dbReference type="NCBI Taxonomy" id="1433469"/>
    <lineage>
        <taxon>Eukaryota</taxon>
        <taxon>Fungi</taxon>
        <taxon>Fungi incertae sedis</taxon>
        <taxon>Mucoromycota</taxon>
        <taxon>Glomeromycotina</taxon>
        <taxon>Glomeromycetes</taxon>
        <taxon>Diversisporales</taxon>
        <taxon>Gigasporaceae</taxon>
        <taxon>Cetraspora</taxon>
    </lineage>
</organism>
<proteinExistence type="predicted"/>
<gene>
    <name evidence="1" type="ORF">CPELLU_LOCUS18203</name>
</gene>
<dbReference type="Proteomes" id="UP000789759">
    <property type="component" value="Unassembled WGS sequence"/>
</dbReference>
<accession>A0A9N9K0P9</accession>
<name>A0A9N9K0P9_9GLOM</name>
<evidence type="ECO:0000313" key="1">
    <source>
        <dbReference type="EMBL" id="CAG8806459.1"/>
    </source>
</evidence>
<dbReference type="AlphaFoldDB" id="A0A9N9K0P9"/>
<keyword evidence="2" id="KW-1185">Reference proteome</keyword>
<dbReference type="OrthoDB" id="10317988at2759"/>